<reference evidence="1 2" key="2">
    <citation type="submission" date="2018-11" db="EMBL/GenBank/DDBJ databases">
        <authorList>
            <consortium name="Pathogen Informatics"/>
        </authorList>
    </citation>
    <scope>NUCLEOTIDE SEQUENCE [LARGE SCALE GENOMIC DNA]</scope>
</reference>
<dbReference type="AlphaFoldDB" id="A0A0M3JF61"/>
<evidence type="ECO:0000313" key="2">
    <source>
        <dbReference type="Proteomes" id="UP000267096"/>
    </source>
</evidence>
<dbReference type="WBParaSite" id="ASIM_0000626101-mRNA-1">
    <property type="protein sequence ID" value="ASIM_0000626101-mRNA-1"/>
    <property type="gene ID" value="ASIM_0000626101"/>
</dbReference>
<name>A0A0M3JF61_ANISI</name>
<accession>A0A0M3JF61</accession>
<sequence length="33" mass="3450">MVQVGSVVGAGKVSLVEAGESFQLVLVRINVTY</sequence>
<keyword evidence="2" id="KW-1185">Reference proteome</keyword>
<evidence type="ECO:0000313" key="3">
    <source>
        <dbReference type="WBParaSite" id="ASIM_0000626101-mRNA-1"/>
    </source>
</evidence>
<gene>
    <name evidence="1" type="ORF">ASIM_LOCUS6050</name>
</gene>
<dbReference type="Proteomes" id="UP000267096">
    <property type="component" value="Unassembled WGS sequence"/>
</dbReference>
<evidence type="ECO:0000313" key="1">
    <source>
        <dbReference type="EMBL" id="VDK26446.1"/>
    </source>
</evidence>
<organism evidence="3">
    <name type="scientific">Anisakis simplex</name>
    <name type="common">Herring worm</name>
    <dbReference type="NCBI Taxonomy" id="6269"/>
    <lineage>
        <taxon>Eukaryota</taxon>
        <taxon>Metazoa</taxon>
        <taxon>Ecdysozoa</taxon>
        <taxon>Nematoda</taxon>
        <taxon>Chromadorea</taxon>
        <taxon>Rhabditida</taxon>
        <taxon>Spirurina</taxon>
        <taxon>Ascaridomorpha</taxon>
        <taxon>Ascaridoidea</taxon>
        <taxon>Anisakidae</taxon>
        <taxon>Anisakis</taxon>
        <taxon>Anisakis simplex complex</taxon>
    </lineage>
</organism>
<reference evidence="3" key="1">
    <citation type="submission" date="2017-02" db="UniProtKB">
        <authorList>
            <consortium name="WormBaseParasite"/>
        </authorList>
    </citation>
    <scope>IDENTIFICATION</scope>
</reference>
<dbReference type="EMBL" id="UYRR01012627">
    <property type="protein sequence ID" value="VDK26446.1"/>
    <property type="molecule type" value="Genomic_DNA"/>
</dbReference>
<protein>
    <submittedName>
        <fullName evidence="3">Lipoyl-binding domain-containing protein</fullName>
    </submittedName>
</protein>
<proteinExistence type="predicted"/>